<keyword evidence="5" id="KW-1133">Transmembrane helix</keyword>
<evidence type="ECO:0000256" key="1">
    <source>
        <dbReference type="ARBA" id="ARBA00004308"/>
    </source>
</evidence>
<evidence type="ECO:0000256" key="3">
    <source>
        <dbReference type="ARBA" id="ARBA00022679"/>
    </source>
</evidence>
<keyword evidence="6" id="KW-0472">Membrane</keyword>
<dbReference type="GO" id="GO:0016020">
    <property type="term" value="C:membrane"/>
    <property type="evidence" value="ECO:0007669"/>
    <property type="project" value="InterPro"/>
</dbReference>
<dbReference type="GO" id="GO:0071555">
    <property type="term" value="P:cell wall organization"/>
    <property type="evidence" value="ECO:0007669"/>
    <property type="project" value="UniProtKB-KW"/>
</dbReference>
<evidence type="ECO:0000256" key="5">
    <source>
        <dbReference type="ARBA" id="ARBA00022989"/>
    </source>
</evidence>
<gene>
    <name evidence="8" type="ORF">L1049_009980</name>
</gene>
<dbReference type="GO" id="GO:0030244">
    <property type="term" value="P:cellulose biosynthetic process"/>
    <property type="evidence" value="ECO:0007669"/>
    <property type="project" value="InterPro"/>
</dbReference>
<name>A0AAP0R1B5_LIQFO</name>
<comment type="subcellular location">
    <subcellularLocation>
        <location evidence="1">Endomembrane system</location>
    </subcellularLocation>
</comment>
<dbReference type="AlphaFoldDB" id="A0AAP0R1B5"/>
<dbReference type="GO" id="GO:0012505">
    <property type="term" value="C:endomembrane system"/>
    <property type="evidence" value="ECO:0007669"/>
    <property type="project" value="UniProtKB-SubCell"/>
</dbReference>
<accession>A0AAP0R1B5</accession>
<proteinExistence type="predicted"/>
<evidence type="ECO:0000313" key="9">
    <source>
        <dbReference type="Proteomes" id="UP001415857"/>
    </source>
</evidence>
<keyword evidence="3" id="KW-0808">Transferase</keyword>
<protein>
    <submittedName>
        <fullName evidence="8">Uncharacterized protein</fullName>
    </submittedName>
</protein>
<dbReference type="PANTHER" id="PTHR13301">
    <property type="entry name" value="X-BOX TRANSCRIPTION FACTOR-RELATED"/>
    <property type="match status" value="1"/>
</dbReference>
<evidence type="ECO:0000256" key="2">
    <source>
        <dbReference type="ARBA" id="ARBA00022676"/>
    </source>
</evidence>
<keyword evidence="7" id="KW-0961">Cell wall biogenesis/degradation</keyword>
<dbReference type="EMBL" id="JBBPBK010000016">
    <property type="protein sequence ID" value="KAK9267552.1"/>
    <property type="molecule type" value="Genomic_DNA"/>
</dbReference>
<keyword evidence="2" id="KW-0328">Glycosyltransferase</keyword>
<comment type="caution">
    <text evidence="8">The sequence shown here is derived from an EMBL/GenBank/DDBJ whole genome shotgun (WGS) entry which is preliminary data.</text>
</comment>
<evidence type="ECO:0000256" key="4">
    <source>
        <dbReference type="ARBA" id="ARBA00022692"/>
    </source>
</evidence>
<sequence length="138" mass="16182">MANEWLYIKKFYEDMKKRIETTTKLGQPSEDIRKEHNGFREWDLVSSRRDHQTILQIRVSSRISNGSIILNVDCDMYSTNSESVRDALCFFMDEEKGHDIAYVQYPQKFDNLTKNDIYSGSLRVISEEAPTIVDYKAN</sequence>
<evidence type="ECO:0000256" key="6">
    <source>
        <dbReference type="ARBA" id="ARBA00023136"/>
    </source>
</evidence>
<dbReference type="Pfam" id="PF03552">
    <property type="entry name" value="Cellulose_synt"/>
    <property type="match status" value="1"/>
</dbReference>
<evidence type="ECO:0000256" key="7">
    <source>
        <dbReference type="ARBA" id="ARBA00023316"/>
    </source>
</evidence>
<keyword evidence="9" id="KW-1185">Reference proteome</keyword>
<dbReference type="Proteomes" id="UP001415857">
    <property type="component" value="Unassembled WGS sequence"/>
</dbReference>
<evidence type="ECO:0000313" key="8">
    <source>
        <dbReference type="EMBL" id="KAK9267552.1"/>
    </source>
</evidence>
<dbReference type="GO" id="GO:0016760">
    <property type="term" value="F:cellulose synthase (UDP-forming) activity"/>
    <property type="evidence" value="ECO:0007669"/>
    <property type="project" value="InterPro"/>
</dbReference>
<keyword evidence="4" id="KW-0812">Transmembrane</keyword>
<dbReference type="InterPro" id="IPR005150">
    <property type="entry name" value="Cellulose_synth"/>
</dbReference>
<reference evidence="8 9" key="1">
    <citation type="journal article" date="2024" name="Plant J.">
        <title>Genome sequences and population genomics reveal climatic adaptation and genomic divergence between two closely related sweetgum species.</title>
        <authorList>
            <person name="Xu W.Q."/>
            <person name="Ren C.Q."/>
            <person name="Zhang X.Y."/>
            <person name="Comes H.P."/>
            <person name="Liu X.H."/>
            <person name="Li Y.G."/>
            <person name="Kettle C.J."/>
            <person name="Jalonen R."/>
            <person name="Gaisberger H."/>
            <person name="Ma Y.Z."/>
            <person name="Qiu Y.X."/>
        </authorList>
    </citation>
    <scope>NUCLEOTIDE SEQUENCE [LARGE SCALE GENOMIC DNA]</scope>
    <source>
        <strain evidence="8">Hangzhou</strain>
    </source>
</reference>
<organism evidence="8 9">
    <name type="scientific">Liquidambar formosana</name>
    <name type="common">Formosan gum</name>
    <dbReference type="NCBI Taxonomy" id="63359"/>
    <lineage>
        <taxon>Eukaryota</taxon>
        <taxon>Viridiplantae</taxon>
        <taxon>Streptophyta</taxon>
        <taxon>Embryophyta</taxon>
        <taxon>Tracheophyta</taxon>
        <taxon>Spermatophyta</taxon>
        <taxon>Magnoliopsida</taxon>
        <taxon>eudicotyledons</taxon>
        <taxon>Gunneridae</taxon>
        <taxon>Pentapetalae</taxon>
        <taxon>Saxifragales</taxon>
        <taxon>Altingiaceae</taxon>
        <taxon>Liquidambar</taxon>
    </lineage>
</organism>